<evidence type="ECO:0000313" key="3">
    <source>
        <dbReference type="EMBL" id="KFH44821.1"/>
    </source>
</evidence>
<organism evidence="3 4">
    <name type="scientific">Hapsidospora chrysogenum (strain ATCC 11550 / CBS 779.69 / DSM 880 / IAM 14645 / JCM 23072 / IMI 49137)</name>
    <name type="common">Acremonium chrysogenum</name>
    <dbReference type="NCBI Taxonomy" id="857340"/>
    <lineage>
        <taxon>Eukaryota</taxon>
        <taxon>Fungi</taxon>
        <taxon>Dikarya</taxon>
        <taxon>Ascomycota</taxon>
        <taxon>Pezizomycotina</taxon>
        <taxon>Sordariomycetes</taxon>
        <taxon>Hypocreomycetidae</taxon>
        <taxon>Hypocreales</taxon>
        <taxon>Bionectriaceae</taxon>
        <taxon>Hapsidospora</taxon>
    </lineage>
</organism>
<feature type="region of interest" description="Disordered" evidence="1">
    <location>
        <begin position="138"/>
        <end position="163"/>
    </location>
</feature>
<feature type="chain" id="PRO_5001815384" evidence="2">
    <location>
        <begin position="23"/>
        <end position="491"/>
    </location>
</feature>
<evidence type="ECO:0000256" key="2">
    <source>
        <dbReference type="SAM" id="SignalP"/>
    </source>
</evidence>
<dbReference type="AlphaFoldDB" id="A0A086T639"/>
<dbReference type="EMBL" id="JPKY01000042">
    <property type="protein sequence ID" value="KFH44821.1"/>
    <property type="molecule type" value="Genomic_DNA"/>
</dbReference>
<feature type="signal peptide" evidence="2">
    <location>
        <begin position="1"/>
        <end position="22"/>
    </location>
</feature>
<dbReference type="SUPFAM" id="SSF53474">
    <property type="entry name" value="alpha/beta-Hydrolases"/>
    <property type="match status" value="1"/>
</dbReference>
<name>A0A086T639_HAPC1</name>
<keyword evidence="4" id="KW-1185">Reference proteome</keyword>
<dbReference type="PANTHER" id="PTHR37574:SF1">
    <property type="entry name" value="LIPASE B"/>
    <property type="match status" value="1"/>
</dbReference>
<proteinExistence type="predicted"/>
<sequence>MKTAVSLYTLALTAALCGLATASPVSTAGDDATVRGLETQEWSGGLVGGITGPADELTSHLLGSIGDAAKADDRERVIDLLRSLEPKRSPSTEEEAIAIIEKIYKSGADSIIERQAQLIANGLVSGTVEDLFEYASGFAEGENGHDNDNPEPPTSVYPQAEPCDAPYSIPESDLRSAIFIPETFTYGEKLPVILFPGTGSTGYIAYRGNLIPLLTDSDWADPVWVNVPGLMLDDAQNNSEYAAYAINYIASLSGRNVSIVSWSQGCPDTQWALKYWPSTRGVTSDHIAVSGDYKGSLIADAASLSVVLSDPSVVQQRTGSSFIETLRSDGGDSAYVPTTTVYTATDLIVQPQSGRGASAYMLDERSVGVLNAQTQVVCKGRPAGSIHTHENMLGNPLTVALVEDALTHEGPGDLSRLELDEVCGSYQAPGLELGDLLVTESVLAVAAFGLALYLPKAVVEPRLKEYAAAPVACPQEVSGNHTIDERTTVQF</sequence>
<dbReference type="Proteomes" id="UP000029964">
    <property type="component" value="Unassembled WGS sequence"/>
</dbReference>
<evidence type="ECO:0000313" key="4">
    <source>
        <dbReference type="Proteomes" id="UP000029964"/>
    </source>
</evidence>
<dbReference type="InterPro" id="IPR053228">
    <property type="entry name" value="Stereospecific_Lipase"/>
</dbReference>
<gene>
    <name evidence="3" type="ORF">ACRE_043780</name>
</gene>
<dbReference type="STRING" id="857340.A0A086T639"/>
<reference evidence="4" key="1">
    <citation type="journal article" date="2014" name="Genome Announc.">
        <title>Genome sequence and annotation of Acremonium chrysogenum, producer of the beta-lactam antibiotic cephalosporin C.</title>
        <authorList>
            <person name="Terfehr D."/>
            <person name="Dahlmann T.A."/>
            <person name="Specht T."/>
            <person name="Zadra I."/>
            <person name="Kuernsteiner H."/>
            <person name="Kueck U."/>
        </authorList>
    </citation>
    <scope>NUCLEOTIDE SEQUENCE [LARGE SCALE GENOMIC DNA]</scope>
    <source>
        <strain evidence="4">ATCC 11550 / CBS 779.69 / DSM 880 / IAM 14645 / JCM 23072 / IMI 49137</strain>
    </source>
</reference>
<dbReference type="InterPro" id="IPR029058">
    <property type="entry name" value="AB_hydrolase_fold"/>
</dbReference>
<keyword evidence="2" id="KW-0732">Signal</keyword>
<accession>A0A086T639</accession>
<dbReference type="PANTHER" id="PTHR37574">
    <property type="entry name" value="LIPASE B"/>
    <property type="match status" value="1"/>
</dbReference>
<protein>
    <submittedName>
        <fullName evidence="3">Lipase B-like protein</fullName>
    </submittedName>
</protein>
<evidence type="ECO:0000256" key="1">
    <source>
        <dbReference type="SAM" id="MobiDB-lite"/>
    </source>
</evidence>
<comment type="caution">
    <text evidence="3">The sequence shown here is derived from an EMBL/GenBank/DDBJ whole genome shotgun (WGS) entry which is preliminary data.</text>
</comment>
<dbReference type="HOGENOM" id="CLU_029537_0_1_1"/>
<dbReference type="Gene3D" id="3.40.50.1820">
    <property type="entry name" value="alpha/beta hydrolase"/>
    <property type="match status" value="1"/>
</dbReference>
<dbReference type="OrthoDB" id="4605274at2759"/>